<keyword evidence="2" id="KW-0812">Transmembrane</keyword>
<dbReference type="PANTHER" id="PTHR34662:SF3">
    <property type="entry name" value="OS04G0422700 PROTEIN"/>
    <property type="match status" value="1"/>
</dbReference>
<dbReference type="EMBL" id="CP097508">
    <property type="protein sequence ID" value="URE11358.1"/>
    <property type="molecule type" value="Genomic_DNA"/>
</dbReference>
<dbReference type="OrthoDB" id="10259572at2759"/>
<feature type="region of interest" description="Disordered" evidence="1">
    <location>
        <begin position="1"/>
        <end position="43"/>
    </location>
</feature>
<accession>A0A9E7GHS5</accession>
<proteinExistence type="predicted"/>
<feature type="transmembrane region" description="Helical" evidence="2">
    <location>
        <begin position="375"/>
        <end position="399"/>
    </location>
</feature>
<keyword evidence="2" id="KW-1133">Transmembrane helix</keyword>
<dbReference type="AlphaFoldDB" id="A0A9E7GHS5"/>
<evidence type="ECO:0000313" key="3">
    <source>
        <dbReference type="EMBL" id="URE11358.1"/>
    </source>
</evidence>
<name>A0A9E7GHS5_9LILI</name>
<evidence type="ECO:0000256" key="1">
    <source>
        <dbReference type="SAM" id="MobiDB-lite"/>
    </source>
</evidence>
<feature type="compositionally biased region" description="Low complexity" evidence="1">
    <location>
        <begin position="281"/>
        <end position="294"/>
    </location>
</feature>
<keyword evidence="2" id="KW-0472">Membrane</keyword>
<reference evidence="3" key="1">
    <citation type="submission" date="2022-05" db="EMBL/GenBank/DDBJ databases">
        <title>The Musa troglodytarum L. genome provides insights into the mechanism of non-climacteric behaviour and enrichment of carotenoids.</title>
        <authorList>
            <person name="Wang J."/>
        </authorList>
    </citation>
    <scope>NUCLEOTIDE SEQUENCE</scope>
    <source>
        <tissue evidence="3">Leaf</tissue>
    </source>
</reference>
<sequence length="400" mass="43165">MLDITVSEVQEPWHKKSDLEVPASDLESDADLTPGTKYQRDANKEPITPLPFFTELGYRRALLSLVACPPLKPRSYLTVKSDDTKCCSNLKASSSSCFKSASPAAPSRNQSYSPCDVANSLRFLPPPPLLPPPNLSSYGDSCGRWPRRVEISRSSCRRLSRLQARAGAELVPIPQQKGLRPLQLRSIYPHLRWQVVPFHGMFIYLFLIHMLAGPSYPIVLFYCQWRPSRPGYYYLATGNSSQRSCEQGEKVPVRVVAPHPSPGFPSLPAPAPTSGGDISSFPSNSWTSVSSPRSSPSPSPAPVDFGPLQPKERLAPAATPSSSVTAGSVPFISSSPAVPLPVGETDTATILPFPTPGSETQVVGMASSCAAVQMSLLMVVVMMLSLGLVVDTILPFAAFL</sequence>
<evidence type="ECO:0000313" key="4">
    <source>
        <dbReference type="Proteomes" id="UP001055439"/>
    </source>
</evidence>
<dbReference type="PANTHER" id="PTHR34662">
    <property type="entry name" value="OS04G0422700 PROTEIN"/>
    <property type="match status" value="1"/>
</dbReference>
<gene>
    <name evidence="3" type="ORF">MUK42_05111</name>
</gene>
<evidence type="ECO:0000256" key="2">
    <source>
        <dbReference type="SAM" id="Phobius"/>
    </source>
</evidence>
<feature type="transmembrane region" description="Helical" evidence="2">
    <location>
        <begin position="201"/>
        <end position="223"/>
    </location>
</feature>
<keyword evidence="4" id="KW-1185">Reference proteome</keyword>
<feature type="region of interest" description="Disordered" evidence="1">
    <location>
        <begin position="281"/>
        <end position="325"/>
    </location>
</feature>
<organism evidence="3 4">
    <name type="scientific">Musa troglodytarum</name>
    <name type="common">fe'i banana</name>
    <dbReference type="NCBI Taxonomy" id="320322"/>
    <lineage>
        <taxon>Eukaryota</taxon>
        <taxon>Viridiplantae</taxon>
        <taxon>Streptophyta</taxon>
        <taxon>Embryophyta</taxon>
        <taxon>Tracheophyta</taxon>
        <taxon>Spermatophyta</taxon>
        <taxon>Magnoliopsida</taxon>
        <taxon>Liliopsida</taxon>
        <taxon>Zingiberales</taxon>
        <taxon>Musaceae</taxon>
        <taxon>Musa</taxon>
    </lineage>
</organism>
<feature type="compositionally biased region" description="Low complexity" evidence="1">
    <location>
        <begin position="315"/>
        <end position="325"/>
    </location>
</feature>
<dbReference type="Proteomes" id="UP001055439">
    <property type="component" value="Chromosome 6"/>
</dbReference>
<protein>
    <submittedName>
        <fullName evidence="3">Uncharacterized protein</fullName>
    </submittedName>
</protein>